<feature type="compositionally biased region" description="Polar residues" evidence="1">
    <location>
        <begin position="107"/>
        <end position="127"/>
    </location>
</feature>
<dbReference type="GeneID" id="40310777"/>
<feature type="compositionally biased region" description="Polar residues" evidence="1">
    <location>
        <begin position="135"/>
        <end position="146"/>
    </location>
</feature>
<dbReference type="Proteomes" id="UP000224006">
    <property type="component" value="Chromosome V"/>
</dbReference>
<evidence type="ECO:0000313" key="2">
    <source>
        <dbReference type="EMBL" id="PFH34962.1"/>
    </source>
</evidence>
<dbReference type="VEuPathDB" id="ToxoDB:BESB_058490"/>
<name>A0A2A9MHT8_BESBE</name>
<keyword evidence="3" id="KW-1185">Reference proteome</keyword>
<dbReference type="AlphaFoldDB" id="A0A2A9MHT8"/>
<evidence type="ECO:0000313" key="3">
    <source>
        <dbReference type="Proteomes" id="UP000224006"/>
    </source>
</evidence>
<protein>
    <submittedName>
        <fullName evidence="2">Uncharacterized protein</fullName>
    </submittedName>
</protein>
<feature type="region of interest" description="Disordered" evidence="1">
    <location>
        <begin position="107"/>
        <end position="194"/>
    </location>
</feature>
<dbReference type="OrthoDB" id="328929at2759"/>
<gene>
    <name evidence="2" type="ORF">BESB_058490</name>
</gene>
<dbReference type="KEGG" id="bbes:BESB_058490"/>
<dbReference type="EMBL" id="NWUJ01000005">
    <property type="protein sequence ID" value="PFH34962.1"/>
    <property type="molecule type" value="Genomic_DNA"/>
</dbReference>
<dbReference type="RefSeq" id="XP_029218971.1">
    <property type="nucleotide sequence ID" value="XM_029364263.1"/>
</dbReference>
<evidence type="ECO:0000256" key="1">
    <source>
        <dbReference type="SAM" id="MobiDB-lite"/>
    </source>
</evidence>
<feature type="compositionally biased region" description="Basic and acidic residues" evidence="1">
    <location>
        <begin position="181"/>
        <end position="190"/>
    </location>
</feature>
<proteinExistence type="predicted"/>
<reference evidence="2 3" key="1">
    <citation type="submission" date="2017-09" db="EMBL/GenBank/DDBJ databases">
        <title>Genome sequencing of Besnoitia besnoiti strain Bb-Ger1.</title>
        <authorList>
            <person name="Schares G."/>
            <person name="Venepally P."/>
            <person name="Lorenzi H.A."/>
        </authorList>
    </citation>
    <scope>NUCLEOTIDE SEQUENCE [LARGE SCALE GENOMIC DNA]</scope>
    <source>
        <strain evidence="2 3">Bb-Ger1</strain>
    </source>
</reference>
<organism evidence="2 3">
    <name type="scientific">Besnoitia besnoiti</name>
    <name type="common">Apicomplexan protozoan</name>
    <dbReference type="NCBI Taxonomy" id="94643"/>
    <lineage>
        <taxon>Eukaryota</taxon>
        <taxon>Sar</taxon>
        <taxon>Alveolata</taxon>
        <taxon>Apicomplexa</taxon>
        <taxon>Conoidasida</taxon>
        <taxon>Coccidia</taxon>
        <taxon>Eucoccidiorida</taxon>
        <taxon>Eimeriorina</taxon>
        <taxon>Sarcocystidae</taxon>
        <taxon>Besnoitia</taxon>
    </lineage>
</organism>
<comment type="caution">
    <text evidence="2">The sequence shown here is derived from an EMBL/GenBank/DDBJ whole genome shotgun (WGS) entry which is preliminary data.</text>
</comment>
<accession>A0A2A9MHT8</accession>
<sequence length="254" mass="28757">MDPPGILPLYMKGRKLVERFNWDQRERDLRQAINTIAVRLGELHKEDVQNRQTKFINEERQKRRLLVTDTRFPCCTKERPPGAAVVQGASHGMKPLPGPWQCCLSASSRRSTGGAESTSSGIRTQTVKYGEAPSSLASTGSRSSHSQRIKTADGRRKRMLVPLPTRHSRCVSRRSSSSNESPERPRRLCLVDETSGNSREYPMYNDDDLDHSSLLRGNKTVASYLARTVALVDRVLERDQSARIEQFRKKFCCP</sequence>